<dbReference type="Gene3D" id="1.20.120.550">
    <property type="entry name" value="Membrane associated eicosanoid/glutathione metabolism-like domain"/>
    <property type="match status" value="1"/>
</dbReference>
<keyword evidence="4 5" id="KW-0472">Membrane</keyword>
<dbReference type="PATRIC" id="fig|935700.4.peg.207"/>
<dbReference type="PANTHER" id="PTHR31004">
    <property type="entry name" value="TRANSMEMBRANE PROTEIN 79"/>
    <property type="match status" value="1"/>
</dbReference>
<dbReference type="Proteomes" id="UP000032232">
    <property type="component" value="Unassembled WGS sequence"/>
</dbReference>
<organism evidence="6 7">
    <name type="scientific">Jannaschia aquimarina</name>
    <dbReference type="NCBI Taxonomy" id="935700"/>
    <lineage>
        <taxon>Bacteria</taxon>
        <taxon>Pseudomonadati</taxon>
        <taxon>Pseudomonadota</taxon>
        <taxon>Alphaproteobacteria</taxon>
        <taxon>Rhodobacterales</taxon>
        <taxon>Roseobacteraceae</taxon>
        <taxon>Jannaschia</taxon>
    </lineage>
</organism>
<sequence>MAWALFLVVVVPLLSLFRALSPVSPDDALAVALALPALCLAAGVGWAARLRFGGDSIDGTAPASGSGLDLTLRYVRNTTEQTVLFALASGALYLSAPLVAAWVLTPLAFWFAAMRIAFWVGYRRAPHLRALGFAGTFHPTVGLLLLSLAMIAAG</sequence>
<evidence type="ECO:0000256" key="4">
    <source>
        <dbReference type="ARBA" id="ARBA00023136"/>
    </source>
</evidence>
<dbReference type="SUPFAM" id="SSF161084">
    <property type="entry name" value="MAPEG domain-like"/>
    <property type="match status" value="1"/>
</dbReference>
<dbReference type="RefSeq" id="WP_141134319.1">
    <property type="nucleotide sequence ID" value="NZ_FZPF01000003.1"/>
</dbReference>
<evidence type="ECO:0000256" key="1">
    <source>
        <dbReference type="ARBA" id="ARBA00004370"/>
    </source>
</evidence>
<dbReference type="AlphaFoldDB" id="A0A0D1CTG5"/>
<dbReference type="GO" id="GO:0045055">
    <property type="term" value="P:regulated exocytosis"/>
    <property type="evidence" value="ECO:0007669"/>
    <property type="project" value="TreeGrafter"/>
</dbReference>
<dbReference type="InterPro" id="IPR001129">
    <property type="entry name" value="Membr-assoc_MAPEG"/>
</dbReference>
<keyword evidence="3 5" id="KW-1133">Transmembrane helix</keyword>
<feature type="transmembrane region" description="Helical" evidence="5">
    <location>
        <begin position="131"/>
        <end position="153"/>
    </location>
</feature>
<dbReference type="InterPro" id="IPR023352">
    <property type="entry name" value="MAPEG-like_dom_sf"/>
</dbReference>
<keyword evidence="7" id="KW-1185">Reference proteome</keyword>
<dbReference type="STRING" id="935700.jaqu_01870"/>
<protein>
    <submittedName>
        <fullName evidence="6">MAPEG family protein</fullName>
    </submittedName>
</protein>
<dbReference type="PANTHER" id="PTHR31004:SF1">
    <property type="entry name" value="TRANSMEMBRANE PROTEIN 79"/>
    <property type="match status" value="1"/>
</dbReference>
<dbReference type="Pfam" id="PF01124">
    <property type="entry name" value="MAPEG"/>
    <property type="match status" value="1"/>
</dbReference>
<feature type="transmembrane region" description="Helical" evidence="5">
    <location>
        <begin position="83"/>
        <end position="111"/>
    </location>
</feature>
<dbReference type="OrthoDB" id="582367at2"/>
<dbReference type="GO" id="GO:0005765">
    <property type="term" value="C:lysosomal membrane"/>
    <property type="evidence" value="ECO:0007669"/>
    <property type="project" value="TreeGrafter"/>
</dbReference>
<reference evidence="6 7" key="1">
    <citation type="submission" date="2015-02" db="EMBL/GenBank/DDBJ databases">
        <title>Genome Sequence of Jannaschia aquimarina DSM28248, a member of the Roseobacter clade.</title>
        <authorList>
            <person name="Voget S."/>
            <person name="Daniel R."/>
        </authorList>
    </citation>
    <scope>NUCLEOTIDE SEQUENCE [LARGE SCALE GENOMIC DNA]</scope>
    <source>
        <strain evidence="6 7">GSW-M26</strain>
    </source>
</reference>
<comment type="subcellular location">
    <subcellularLocation>
        <location evidence="1">Membrane</location>
    </subcellularLocation>
</comment>
<evidence type="ECO:0000256" key="3">
    <source>
        <dbReference type="ARBA" id="ARBA00022989"/>
    </source>
</evidence>
<evidence type="ECO:0000256" key="2">
    <source>
        <dbReference type="ARBA" id="ARBA00022692"/>
    </source>
</evidence>
<gene>
    <name evidence="6" type="ORF">jaqu_01870</name>
</gene>
<name>A0A0D1CTG5_9RHOB</name>
<keyword evidence="2 5" id="KW-0812">Transmembrane</keyword>
<feature type="transmembrane region" description="Helical" evidence="5">
    <location>
        <begin position="29"/>
        <end position="48"/>
    </location>
</feature>
<dbReference type="EMBL" id="JYFE01000005">
    <property type="protein sequence ID" value="KIT18062.1"/>
    <property type="molecule type" value="Genomic_DNA"/>
</dbReference>
<comment type="caution">
    <text evidence="6">The sequence shown here is derived from an EMBL/GenBank/DDBJ whole genome shotgun (WGS) entry which is preliminary data.</text>
</comment>
<proteinExistence type="predicted"/>
<accession>A0A0D1CTG5</accession>
<evidence type="ECO:0000256" key="5">
    <source>
        <dbReference type="SAM" id="Phobius"/>
    </source>
</evidence>
<evidence type="ECO:0000313" key="6">
    <source>
        <dbReference type="EMBL" id="KIT18062.1"/>
    </source>
</evidence>
<evidence type="ECO:0000313" key="7">
    <source>
        <dbReference type="Proteomes" id="UP000032232"/>
    </source>
</evidence>